<gene>
    <name evidence="1" type="ORF">HERI1096_LOCUS25534</name>
</gene>
<dbReference type="EMBL" id="HBHX01046137">
    <property type="protein sequence ID" value="CAE0125366.1"/>
    <property type="molecule type" value="Transcribed_RNA"/>
</dbReference>
<sequence length="161" mass="17464">MLLTAALMRPDVRCVGMEVVAERVRLARQALRSLGAERSCVLQRSLGNSALPLPVSDVVYLFNPFSPATLAAVFWSLTQLANSCAFLLVLKAMDHAVLGCASSAWLFLRQCMRPVSCRAVGLPASGFLAWRVQQVSPTRSACPRARRSHLTGVDPVAKARN</sequence>
<proteinExistence type="predicted"/>
<dbReference type="InterPro" id="IPR029063">
    <property type="entry name" value="SAM-dependent_MTases_sf"/>
</dbReference>
<protein>
    <submittedName>
        <fullName evidence="1">Uncharacterized protein</fullName>
    </submittedName>
</protein>
<dbReference type="AlphaFoldDB" id="A0A7S3B835"/>
<evidence type="ECO:0000313" key="1">
    <source>
        <dbReference type="EMBL" id="CAE0125366.1"/>
    </source>
</evidence>
<dbReference type="SUPFAM" id="SSF53335">
    <property type="entry name" value="S-adenosyl-L-methionine-dependent methyltransferases"/>
    <property type="match status" value="1"/>
</dbReference>
<name>A0A7S3B835_9EUKA</name>
<accession>A0A7S3B835</accession>
<organism evidence="1">
    <name type="scientific">Haptolina ericina</name>
    <dbReference type="NCBI Taxonomy" id="156174"/>
    <lineage>
        <taxon>Eukaryota</taxon>
        <taxon>Haptista</taxon>
        <taxon>Haptophyta</taxon>
        <taxon>Prymnesiophyceae</taxon>
        <taxon>Prymnesiales</taxon>
        <taxon>Prymnesiaceae</taxon>
        <taxon>Haptolina</taxon>
    </lineage>
</organism>
<reference evidence="1" key="1">
    <citation type="submission" date="2021-01" db="EMBL/GenBank/DDBJ databases">
        <authorList>
            <person name="Corre E."/>
            <person name="Pelletier E."/>
            <person name="Niang G."/>
            <person name="Scheremetjew M."/>
            <person name="Finn R."/>
            <person name="Kale V."/>
            <person name="Holt S."/>
            <person name="Cochrane G."/>
            <person name="Meng A."/>
            <person name="Brown T."/>
            <person name="Cohen L."/>
        </authorList>
    </citation>
    <scope>NUCLEOTIDE SEQUENCE</scope>
    <source>
        <strain evidence="1">CCMP281</strain>
    </source>
</reference>